<dbReference type="PANTHER" id="PTHR13531">
    <property type="entry name" value="GEO07735P1-RELATED-RELATED"/>
    <property type="match status" value="1"/>
</dbReference>
<reference evidence="6" key="1">
    <citation type="journal article" date="2023" name="bioRxiv">
        <title>Scaffold-level genome assemblies of two parasitoid biocontrol wasps reveal the parthenogenesis mechanism and an associated novel virus.</title>
        <authorList>
            <person name="Inwood S."/>
            <person name="Skelly J."/>
            <person name="Guhlin J."/>
            <person name="Harrop T."/>
            <person name="Goldson S."/>
            <person name="Dearden P."/>
        </authorList>
    </citation>
    <scope>NUCLEOTIDE SEQUENCE</scope>
    <source>
        <strain evidence="6">Lincoln</strain>
        <tissue evidence="6">Whole body</tissue>
    </source>
</reference>
<dbReference type="GO" id="GO:0035869">
    <property type="term" value="C:ciliary transition zone"/>
    <property type="evidence" value="ECO:0007669"/>
    <property type="project" value="TreeGrafter"/>
</dbReference>
<keyword evidence="2 5" id="KW-0812">Transmembrane</keyword>
<dbReference type="Pfam" id="PF09799">
    <property type="entry name" value="Transmemb_17"/>
    <property type="match status" value="1"/>
</dbReference>
<evidence type="ECO:0000256" key="2">
    <source>
        <dbReference type="ARBA" id="ARBA00022692"/>
    </source>
</evidence>
<keyword evidence="3 5" id="KW-1133">Transmembrane helix</keyword>
<gene>
    <name evidence="6" type="ORF">PV327_008028</name>
</gene>
<evidence type="ECO:0000313" key="7">
    <source>
        <dbReference type="Proteomes" id="UP001168972"/>
    </source>
</evidence>
<proteinExistence type="predicted"/>
<dbReference type="InterPro" id="IPR019184">
    <property type="entry name" value="Uncharacterised_TM-17"/>
</dbReference>
<dbReference type="Proteomes" id="UP001168972">
    <property type="component" value="Unassembled WGS sequence"/>
</dbReference>
<comment type="subcellular location">
    <subcellularLocation>
        <location evidence="1">Membrane</location>
        <topology evidence="1">Multi-pass membrane protein</topology>
    </subcellularLocation>
</comment>
<name>A0AA39KZ92_MICHY</name>
<evidence type="ECO:0008006" key="8">
    <source>
        <dbReference type="Google" id="ProtNLM"/>
    </source>
</evidence>
<feature type="transmembrane region" description="Helical" evidence="5">
    <location>
        <begin position="73"/>
        <end position="95"/>
    </location>
</feature>
<evidence type="ECO:0000256" key="5">
    <source>
        <dbReference type="SAM" id="Phobius"/>
    </source>
</evidence>
<protein>
    <recommendedName>
        <fullName evidence="8">Transmembrane protein 17</fullName>
    </recommendedName>
</protein>
<dbReference type="EMBL" id="JAQQBR010000004">
    <property type="protein sequence ID" value="KAK0179215.1"/>
    <property type="molecule type" value="Genomic_DNA"/>
</dbReference>
<keyword evidence="4 5" id="KW-0472">Membrane</keyword>
<evidence type="ECO:0000313" key="6">
    <source>
        <dbReference type="EMBL" id="KAK0179215.1"/>
    </source>
</evidence>
<dbReference type="AlphaFoldDB" id="A0AA39KZ92"/>
<evidence type="ECO:0000256" key="3">
    <source>
        <dbReference type="ARBA" id="ARBA00022989"/>
    </source>
</evidence>
<feature type="transmembrane region" description="Helical" evidence="5">
    <location>
        <begin position="138"/>
        <end position="161"/>
    </location>
</feature>
<organism evidence="6 7">
    <name type="scientific">Microctonus hyperodae</name>
    <name type="common">Parasitoid wasp</name>
    <dbReference type="NCBI Taxonomy" id="165561"/>
    <lineage>
        <taxon>Eukaryota</taxon>
        <taxon>Metazoa</taxon>
        <taxon>Ecdysozoa</taxon>
        <taxon>Arthropoda</taxon>
        <taxon>Hexapoda</taxon>
        <taxon>Insecta</taxon>
        <taxon>Pterygota</taxon>
        <taxon>Neoptera</taxon>
        <taxon>Endopterygota</taxon>
        <taxon>Hymenoptera</taxon>
        <taxon>Apocrita</taxon>
        <taxon>Ichneumonoidea</taxon>
        <taxon>Braconidae</taxon>
        <taxon>Euphorinae</taxon>
        <taxon>Microctonus</taxon>
    </lineage>
</organism>
<accession>A0AA39KZ92</accession>
<dbReference type="PANTHER" id="PTHR13531:SF6">
    <property type="entry name" value="TMEM (HUMAN TRANSMEMBRANE PROTEIN) HOMOLOG"/>
    <property type="match status" value="1"/>
</dbReference>
<comment type="caution">
    <text evidence="6">The sequence shown here is derived from an EMBL/GenBank/DDBJ whole genome shotgun (WGS) entry which is preliminary data.</text>
</comment>
<evidence type="ECO:0000256" key="1">
    <source>
        <dbReference type="ARBA" id="ARBA00004141"/>
    </source>
</evidence>
<keyword evidence="7" id="KW-1185">Reference proteome</keyword>
<dbReference type="GO" id="GO:0016020">
    <property type="term" value="C:membrane"/>
    <property type="evidence" value="ECO:0007669"/>
    <property type="project" value="UniProtKB-SubCell"/>
</dbReference>
<sequence length="182" mass="21000">MWRSTVITASDRIFPGLVYYNQEKQSWNAGNYIKSNLPLQMTLYFNVWLFPIWILIMLLGLNSKYYNLSVLHQFITITIYILIVVLECIRLYFGYVGNLSDKIPELACFWLISALLQFPLMGFILLDGNMLLFLVERVSTSMMILLVTMEIITGAIALKIIAECHSKKFYMAQLCGTAPKFN</sequence>
<reference evidence="6" key="2">
    <citation type="submission" date="2023-03" db="EMBL/GenBank/DDBJ databases">
        <authorList>
            <person name="Inwood S.N."/>
            <person name="Skelly J.G."/>
            <person name="Guhlin J."/>
            <person name="Harrop T.W.R."/>
            <person name="Goldson S.G."/>
            <person name="Dearden P.K."/>
        </authorList>
    </citation>
    <scope>NUCLEOTIDE SEQUENCE</scope>
    <source>
        <strain evidence="6">Lincoln</strain>
        <tissue evidence="6">Whole body</tissue>
    </source>
</reference>
<dbReference type="GO" id="GO:1905515">
    <property type="term" value="P:non-motile cilium assembly"/>
    <property type="evidence" value="ECO:0007669"/>
    <property type="project" value="TreeGrafter"/>
</dbReference>
<feature type="transmembrane region" description="Helical" evidence="5">
    <location>
        <begin position="107"/>
        <end position="126"/>
    </location>
</feature>
<evidence type="ECO:0000256" key="4">
    <source>
        <dbReference type="ARBA" id="ARBA00023136"/>
    </source>
</evidence>
<feature type="transmembrane region" description="Helical" evidence="5">
    <location>
        <begin position="43"/>
        <end position="61"/>
    </location>
</feature>